<dbReference type="GO" id="GO:0006352">
    <property type="term" value="P:DNA-templated transcription initiation"/>
    <property type="evidence" value="ECO:0007669"/>
    <property type="project" value="InterPro"/>
</dbReference>
<reference evidence="1 2" key="1">
    <citation type="journal article" date="2015" name="Genome Announc.">
        <title>Expanding the biotechnology potential of lactobacilli through comparative genomics of 213 strains and associated genera.</title>
        <authorList>
            <person name="Sun Z."/>
            <person name="Harris H.M."/>
            <person name="McCann A."/>
            <person name="Guo C."/>
            <person name="Argimon S."/>
            <person name="Zhang W."/>
            <person name="Yang X."/>
            <person name="Jeffery I.B."/>
            <person name="Cooney J.C."/>
            <person name="Kagawa T.F."/>
            <person name="Liu W."/>
            <person name="Song Y."/>
            <person name="Salvetti E."/>
            <person name="Wrobel A."/>
            <person name="Rasinkangas P."/>
            <person name="Parkhill J."/>
            <person name="Rea M.C."/>
            <person name="O'Sullivan O."/>
            <person name="Ritari J."/>
            <person name="Douillard F.P."/>
            <person name="Paul Ross R."/>
            <person name="Yang R."/>
            <person name="Briner A.E."/>
            <person name="Felis G.E."/>
            <person name="de Vos W.M."/>
            <person name="Barrangou R."/>
            <person name="Klaenhammer T.R."/>
            <person name="Caufield P.W."/>
            <person name="Cui Y."/>
            <person name="Zhang H."/>
            <person name="O'Toole P.W."/>
        </authorList>
    </citation>
    <scope>NUCLEOTIDE SEQUENCE [LARGE SCALE GENOMIC DNA]</scope>
    <source>
        <strain evidence="1 2">DSM 20335</strain>
    </source>
</reference>
<dbReference type="STRING" id="1423738.FC84_GL001036"/>
<dbReference type="NCBIfam" id="TIGR02937">
    <property type="entry name" value="sigma70-ECF"/>
    <property type="match status" value="1"/>
</dbReference>
<dbReference type="PATRIC" id="fig|1423738.3.peg.1047"/>
<dbReference type="Gene3D" id="1.10.1740.10">
    <property type="match status" value="1"/>
</dbReference>
<comment type="caution">
    <text evidence="1">The sequence shown here is derived from an EMBL/GenBank/DDBJ whole genome shotgun (WGS) entry which is preliminary data.</text>
</comment>
<protein>
    <submittedName>
        <fullName evidence="1">Uncharacterized protein</fullName>
    </submittedName>
</protein>
<proteinExistence type="predicted"/>
<dbReference type="InterPro" id="IPR013325">
    <property type="entry name" value="RNA_pol_sigma_r2"/>
</dbReference>
<dbReference type="InterPro" id="IPR014284">
    <property type="entry name" value="RNA_pol_sigma-70_dom"/>
</dbReference>
<evidence type="ECO:0000313" key="1">
    <source>
        <dbReference type="EMBL" id="KRM79569.1"/>
    </source>
</evidence>
<dbReference type="GO" id="GO:0003700">
    <property type="term" value="F:DNA-binding transcription factor activity"/>
    <property type="evidence" value="ECO:0007669"/>
    <property type="project" value="InterPro"/>
</dbReference>
<dbReference type="OrthoDB" id="2248780at2"/>
<dbReference type="Proteomes" id="UP000051813">
    <property type="component" value="Unassembled WGS sequence"/>
</dbReference>
<evidence type="ECO:0000313" key="2">
    <source>
        <dbReference type="Proteomes" id="UP000051813"/>
    </source>
</evidence>
<gene>
    <name evidence="1" type="ORF">FC84_GL001036</name>
</gene>
<organism evidence="1 2">
    <name type="scientific">Lapidilactobacillus dextrinicus DSM 20335</name>
    <dbReference type="NCBI Taxonomy" id="1423738"/>
    <lineage>
        <taxon>Bacteria</taxon>
        <taxon>Bacillati</taxon>
        <taxon>Bacillota</taxon>
        <taxon>Bacilli</taxon>
        <taxon>Lactobacillales</taxon>
        <taxon>Lactobacillaceae</taxon>
        <taxon>Lapidilactobacillus</taxon>
    </lineage>
</organism>
<dbReference type="EMBL" id="AYYK01000003">
    <property type="protein sequence ID" value="KRM79569.1"/>
    <property type="molecule type" value="Genomic_DNA"/>
</dbReference>
<dbReference type="RefSeq" id="WP_057754558.1">
    <property type="nucleotide sequence ID" value="NZ_AYYK01000003.1"/>
</dbReference>
<accession>A0A0R2BJN4</accession>
<dbReference type="SUPFAM" id="SSF88946">
    <property type="entry name" value="Sigma2 domain of RNA polymerase sigma factors"/>
    <property type="match status" value="1"/>
</dbReference>
<sequence>MNQTKDTITQQNLTRGLQIALKHPRLISGAVKRAGIWRSSQDYDDFLQEAYLAFAQAYVNYAGDPEADDGFKAYAFRHIVWRLIDLLRRNRYRQGDVLPDLNLIGGKATDEAELDILLSLQQVAFSGNELDQLVIRDHFLKGYPLSVIAYRQQVTPRALRQHRAALRRQLAEILNYQS</sequence>
<name>A0A0R2BJN4_9LACO</name>
<dbReference type="AlphaFoldDB" id="A0A0R2BJN4"/>
<keyword evidence="2" id="KW-1185">Reference proteome</keyword>